<dbReference type="PANTHER" id="PTHR11183">
    <property type="entry name" value="GLYCOGENIN SUBFAMILY MEMBER"/>
    <property type="match status" value="1"/>
</dbReference>
<organism evidence="4">
    <name type="scientific">Nyssomyia neivai</name>
    <dbReference type="NCBI Taxonomy" id="330878"/>
    <lineage>
        <taxon>Eukaryota</taxon>
        <taxon>Metazoa</taxon>
        <taxon>Ecdysozoa</taxon>
        <taxon>Arthropoda</taxon>
        <taxon>Hexapoda</taxon>
        <taxon>Insecta</taxon>
        <taxon>Pterygota</taxon>
        <taxon>Neoptera</taxon>
        <taxon>Endopterygota</taxon>
        <taxon>Diptera</taxon>
        <taxon>Nematocera</taxon>
        <taxon>Psychodoidea</taxon>
        <taxon>Psychodidae</taxon>
        <taxon>Nyssomyia</taxon>
    </lineage>
</organism>
<dbReference type="InterPro" id="IPR002495">
    <property type="entry name" value="Glyco_trans_8"/>
</dbReference>
<comment type="similarity">
    <text evidence="1">Belongs to the glycosyltransferase 8 family. Glycogenin subfamily.</text>
</comment>
<evidence type="ECO:0000256" key="2">
    <source>
        <dbReference type="ARBA" id="ARBA00038934"/>
    </source>
</evidence>
<feature type="region of interest" description="Disordered" evidence="3">
    <location>
        <begin position="422"/>
        <end position="450"/>
    </location>
</feature>
<dbReference type="EMBL" id="GFDF01001305">
    <property type="protein sequence ID" value="JAV12779.1"/>
    <property type="molecule type" value="Transcribed_RNA"/>
</dbReference>
<feature type="region of interest" description="Disordered" evidence="3">
    <location>
        <begin position="395"/>
        <end position="414"/>
    </location>
</feature>
<dbReference type="GO" id="GO:0008466">
    <property type="term" value="F:glycogenin glucosyltransferase activity"/>
    <property type="evidence" value="ECO:0007669"/>
    <property type="project" value="UniProtKB-EC"/>
</dbReference>
<dbReference type="InterPro" id="IPR029044">
    <property type="entry name" value="Nucleotide-diphossugar_trans"/>
</dbReference>
<dbReference type="InterPro" id="IPR050587">
    <property type="entry name" value="GNT1/Glycosyltrans_8"/>
</dbReference>
<keyword evidence="4" id="KW-0808">Transferase</keyword>
<feature type="compositionally biased region" description="Basic and acidic residues" evidence="3">
    <location>
        <begin position="422"/>
        <end position="443"/>
    </location>
</feature>
<dbReference type="EC" id="2.4.1.186" evidence="2"/>
<dbReference type="Pfam" id="PF01501">
    <property type="entry name" value="Glyco_transf_8"/>
    <property type="match status" value="1"/>
</dbReference>
<proteinExistence type="inferred from homology"/>
<protein>
    <recommendedName>
        <fullName evidence="2">glycogenin glucosyltransferase</fullName>
        <ecNumber evidence="2">2.4.1.186</ecNumber>
    </recommendedName>
</protein>
<evidence type="ECO:0000313" key="4">
    <source>
        <dbReference type="EMBL" id="JAV12779.1"/>
    </source>
</evidence>
<evidence type="ECO:0000256" key="1">
    <source>
        <dbReference type="ARBA" id="ARBA00038162"/>
    </source>
</evidence>
<dbReference type="AlphaFoldDB" id="A0A1L8E2D2"/>
<accession>A0A1L8E2D2</accession>
<dbReference type="FunFam" id="3.90.550.10:FF:000085">
    <property type="entry name" value="Glycogenin, isoform B"/>
    <property type="match status" value="1"/>
</dbReference>
<evidence type="ECO:0000256" key="3">
    <source>
        <dbReference type="SAM" id="MobiDB-lite"/>
    </source>
</evidence>
<dbReference type="Gene3D" id="3.90.550.10">
    <property type="entry name" value="Spore Coat Polysaccharide Biosynthesis Protein SpsA, Chain A"/>
    <property type="match status" value="1"/>
</dbReference>
<reference evidence="4" key="1">
    <citation type="submission" date="2016-12" db="EMBL/GenBank/DDBJ databases">
        <title>An insight into the sialome and mialome of the sand fly, Nyssomyia neivai.</title>
        <authorList>
            <person name="Sebastian V."/>
            <person name="Goulart T.M."/>
            <person name="Oliveira W."/>
            <person name="Calvo E."/>
            <person name="Oliveira L.F."/>
            <person name="Pinto M.C."/>
            <person name="Rosselino A.M."/>
            <person name="Ribeiro J.M."/>
        </authorList>
    </citation>
    <scope>NUCLEOTIDE SEQUENCE</scope>
</reference>
<dbReference type="SUPFAM" id="SSF53448">
    <property type="entry name" value="Nucleotide-diphospho-sugar transferases"/>
    <property type="match status" value="1"/>
</dbReference>
<name>A0A1L8E2D2_9DIPT</name>
<dbReference type="GO" id="GO:0005978">
    <property type="term" value="P:glycogen biosynthetic process"/>
    <property type="evidence" value="ECO:0007669"/>
    <property type="project" value="UniProtKB-ARBA"/>
</dbReference>
<sequence length="580" mass="65866">MSKFAWVTLATNDSYSLGALVVAASLRRVATAHQIAVLITPGVTEAMRTKLSTVFDVVKEVNILDSRDSANLALLARPELGVTFTKLHCWNLTQYEKCVFLDADTLVLHNCDELFEREEFAAAPDVGWPDCFNSGVFVFRPSQDTFGKILDFAVKAGSFDGGDQGLLNLYFADWAHSDISKHLPFVYNTCSTATYSYLPAFKQYGQGVKIIHFIGTAKPWLQNFDPQTRTVRTPDNYSHLASHLQTWWTIFFEQIHPHLSGDMNQQKEATSWYEEPQHVTPCPPPQNPPNFFPNSVVEIPNEQPGEENHQIHFYDPWEVYEKPVDCQKDAEEIIHREDLRDDFHDHYEQEKIHDFPNEQPYEVPPETHRIEECQESHTSFSEVHESHKEAPIVMESKEIDPGPHKLPATEETQWESRNHIDHLPRESPSRHPDPPPETNKDHPSILPEPQSCTKLISDHLTHSQIHSQSGQLTVEKSLNVSPKLPEEVMSISGTFGEKVPSNESGIAGALASVTLGEKRTPEQEAWESQVRRQSWESGNIDYMGKDSFENILKRINVTMGVTEETPKEEEVPENAEEGNQ</sequence>
<dbReference type="CDD" id="cd02537">
    <property type="entry name" value="GT8_Glycogenin"/>
    <property type="match status" value="1"/>
</dbReference>